<dbReference type="InterPro" id="IPR022198">
    <property type="entry name" value="DUF3723"/>
</dbReference>
<sequence length="171" mass="20052">MGALRSSDNLSQDHVWQSAHLVRKAPGVSKAFHALSRLPSMWATKSFNFLTDVRKCFCDEEVQNYIWAIVHQWEEITLQWDDRVVPCINVKSIDSLQSRAPHFSEHDQDFIERQFQQSQIFPQLEDPALREKVETAIRRQGPILTLSNVLPRVTENHLCRKFEGYFDYKHV</sequence>
<dbReference type="Proteomes" id="UP000799423">
    <property type="component" value="Unassembled WGS sequence"/>
</dbReference>
<proteinExistence type="predicted"/>
<evidence type="ECO:0000313" key="2">
    <source>
        <dbReference type="Proteomes" id="UP000799423"/>
    </source>
</evidence>
<dbReference type="EMBL" id="MU006329">
    <property type="protein sequence ID" value="KAF2846980.1"/>
    <property type="molecule type" value="Genomic_DNA"/>
</dbReference>
<evidence type="ECO:0000313" key="1">
    <source>
        <dbReference type="EMBL" id="KAF2846980.1"/>
    </source>
</evidence>
<dbReference type="Pfam" id="PF12520">
    <property type="entry name" value="DUF3723"/>
    <property type="match status" value="1"/>
</dbReference>
<dbReference type="OrthoDB" id="3793668at2759"/>
<name>A0A6A7AUM2_9PLEO</name>
<protein>
    <submittedName>
        <fullName evidence="1">Uncharacterized protein</fullName>
    </submittedName>
</protein>
<keyword evidence="2" id="KW-1185">Reference proteome</keyword>
<accession>A0A6A7AUM2</accession>
<organism evidence="1 2">
    <name type="scientific">Plenodomus tracheiphilus IPT5</name>
    <dbReference type="NCBI Taxonomy" id="1408161"/>
    <lineage>
        <taxon>Eukaryota</taxon>
        <taxon>Fungi</taxon>
        <taxon>Dikarya</taxon>
        <taxon>Ascomycota</taxon>
        <taxon>Pezizomycotina</taxon>
        <taxon>Dothideomycetes</taxon>
        <taxon>Pleosporomycetidae</taxon>
        <taxon>Pleosporales</taxon>
        <taxon>Pleosporineae</taxon>
        <taxon>Leptosphaeriaceae</taxon>
        <taxon>Plenodomus</taxon>
    </lineage>
</organism>
<dbReference type="AlphaFoldDB" id="A0A6A7AUM2"/>
<gene>
    <name evidence="1" type="ORF">T440DRAFT_557699</name>
</gene>
<reference evidence="1" key="1">
    <citation type="submission" date="2020-01" db="EMBL/GenBank/DDBJ databases">
        <authorList>
            <consortium name="DOE Joint Genome Institute"/>
            <person name="Haridas S."/>
            <person name="Albert R."/>
            <person name="Binder M."/>
            <person name="Bloem J."/>
            <person name="Labutti K."/>
            <person name="Salamov A."/>
            <person name="Andreopoulos B."/>
            <person name="Baker S.E."/>
            <person name="Barry K."/>
            <person name="Bills G."/>
            <person name="Bluhm B.H."/>
            <person name="Cannon C."/>
            <person name="Castanera R."/>
            <person name="Culley D.E."/>
            <person name="Daum C."/>
            <person name="Ezra D."/>
            <person name="Gonzalez J.B."/>
            <person name="Henrissat B."/>
            <person name="Kuo A."/>
            <person name="Liang C."/>
            <person name="Lipzen A."/>
            <person name="Lutzoni F."/>
            <person name="Magnuson J."/>
            <person name="Mondo S."/>
            <person name="Nolan M."/>
            <person name="Ohm R."/>
            <person name="Pangilinan J."/>
            <person name="Park H.-J."/>
            <person name="Ramirez L."/>
            <person name="Alfaro M."/>
            <person name="Sun H."/>
            <person name="Tritt A."/>
            <person name="Yoshinaga Y."/>
            <person name="Zwiers L.-H."/>
            <person name="Turgeon B.G."/>
            <person name="Goodwin S.B."/>
            <person name="Spatafora J.W."/>
            <person name="Crous P.W."/>
            <person name="Grigoriev I.V."/>
        </authorList>
    </citation>
    <scope>NUCLEOTIDE SEQUENCE</scope>
    <source>
        <strain evidence="1">IPT5</strain>
    </source>
</reference>